<dbReference type="InterPro" id="IPR013332">
    <property type="entry name" value="KPR_N"/>
</dbReference>
<sequence>MLHVLGAGSIGCLFAHHIARAGLPITLLLRADALRAFDGVGRVVRCGDDVAACGAEQVDAAQGGGQQQIRNLLVTTK</sequence>
<name>A0A0D2NBB0_9CHLO</name>
<dbReference type="RefSeq" id="XP_013901795.1">
    <property type="nucleotide sequence ID" value="XM_014046341.1"/>
</dbReference>
<dbReference type="Pfam" id="PF02558">
    <property type="entry name" value="ApbA"/>
    <property type="match status" value="1"/>
</dbReference>
<dbReference type="AlphaFoldDB" id="A0A0D2NBB0"/>
<dbReference type="KEGG" id="mng:MNEG_5179"/>
<dbReference type="GeneID" id="25738056"/>
<reference evidence="2 3" key="1">
    <citation type="journal article" date="2013" name="BMC Genomics">
        <title>Reconstruction of the lipid metabolism for the microalga Monoraphidium neglectum from its genome sequence reveals characteristics suitable for biofuel production.</title>
        <authorList>
            <person name="Bogen C."/>
            <person name="Al-Dilaimi A."/>
            <person name="Albersmeier A."/>
            <person name="Wichmann J."/>
            <person name="Grundmann M."/>
            <person name="Rupp O."/>
            <person name="Lauersen K.J."/>
            <person name="Blifernez-Klassen O."/>
            <person name="Kalinowski J."/>
            <person name="Goesmann A."/>
            <person name="Mussgnug J.H."/>
            <person name="Kruse O."/>
        </authorList>
    </citation>
    <scope>NUCLEOTIDE SEQUENCE [LARGE SCALE GENOMIC DNA]</scope>
    <source>
        <strain evidence="2 3">SAG 48.87</strain>
    </source>
</reference>
<keyword evidence="3" id="KW-1185">Reference proteome</keyword>
<accession>A0A0D2NBB0</accession>
<feature type="domain" description="Ketopantoate reductase N-terminal" evidence="1">
    <location>
        <begin position="3"/>
        <end position="77"/>
    </location>
</feature>
<dbReference type="STRING" id="145388.A0A0D2NBB0"/>
<proteinExistence type="predicted"/>
<evidence type="ECO:0000313" key="2">
    <source>
        <dbReference type="EMBL" id="KIZ02776.1"/>
    </source>
</evidence>
<dbReference type="Proteomes" id="UP000054498">
    <property type="component" value="Unassembled WGS sequence"/>
</dbReference>
<organism evidence="2 3">
    <name type="scientific">Monoraphidium neglectum</name>
    <dbReference type="NCBI Taxonomy" id="145388"/>
    <lineage>
        <taxon>Eukaryota</taxon>
        <taxon>Viridiplantae</taxon>
        <taxon>Chlorophyta</taxon>
        <taxon>core chlorophytes</taxon>
        <taxon>Chlorophyceae</taxon>
        <taxon>CS clade</taxon>
        <taxon>Sphaeropleales</taxon>
        <taxon>Selenastraceae</taxon>
        <taxon>Monoraphidium</taxon>
    </lineage>
</organism>
<dbReference type="Gene3D" id="3.40.50.720">
    <property type="entry name" value="NAD(P)-binding Rossmann-like Domain"/>
    <property type="match status" value="1"/>
</dbReference>
<evidence type="ECO:0000259" key="1">
    <source>
        <dbReference type="Pfam" id="PF02558"/>
    </source>
</evidence>
<protein>
    <recommendedName>
        <fullName evidence="1">Ketopantoate reductase N-terminal domain-containing protein</fullName>
    </recommendedName>
</protein>
<dbReference type="EMBL" id="KK100978">
    <property type="protein sequence ID" value="KIZ02776.1"/>
    <property type="molecule type" value="Genomic_DNA"/>
</dbReference>
<feature type="non-terminal residue" evidence="2">
    <location>
        <position position="77"/>
    </location>
</feature>
<evidence type="ECO:0000313" key="3">
    <source>
        <dbReference type="Proteomes" id="UP000054498"/>
    </source>
</evidence>
<gene>
    <name evidence="2" type="ORF">MNEG_5179</name>
</gene>